<dbReference type="GO" id="GO:0031211">
    <property type="term" value="C:endoplasmic reticulum palmitoyltransferase complex"/>
    <property type="evidence" value="ECO:0007669"/>
    <property type="project" value="TreeGrafter"/>
</dbReference>
<dbReference type="InterPro" id="IPR051371">
    <property type="entry name" value="Ras_palmitoyltransferase"/>
</dbReference>
<evidence type="ECO:0000256" key="5">
    <source>
        <dbReference type="ARBA" id="ARBA00022824"/>
    </source>
</evidence>
<name>A0A9P5MXA4_9AGAM</name>
<evidence type="ECO:0000256" key="2">
    <source>
        <dbReference type="ARBA" id="ARBA00007732"/>
    </source>
</evidence>
<gene>
    <name evidence="9" type="ORF">DFH94DRAFT_616193</name>
</gene>
<comment type="similarity">
    <text evidence="2">Belongs to the ERF4 family.</text>
</comment>
<feature type="non-terminal residue" evidence="9">
    <location>
        <position position="145"/>
    </location>
</feature>
<evidence type="ECO:0000256" key="1">
    <source>
        <dbReference type="ARBA" id="ARBA00004406"/>
    </source>
</evidence>
<comment type="caution">
    <text evidence="9">The sequence shown here is derived from an EMBL/GenBank/DDBJ whole genome shotgun (WGS) entry which is preliminary data.</text>
</comment>
<evidence type="ECO:0000256" key="3">
    <source>
        <dbReference type="ARBA" id="ARBA00011396"/>
    </source>
</evidence>
<proteinExistence type="inferred from homology"/>
<keyword evidence="7" id="KW-0175">Coiled coil</keyword>
<dbReference type="Proteomes" id="UP000759537">
    <property type="component" value="Unassembled WGS sequence"/>
</dbReference>
<organism evidence="9 10">
    <name type="scientific">Russula ochroleuca</name>
    <dbReference type="NCBI Taxonomy" id="152965"/>
    <lineage>
        <taxon>Eukaryota</taxon>
        <taxon>Fungi</taxon>
        <taxon>Dikarya</taxon>
        <taxon>Basidiomycota</taxon>
        <taxon>Agaricomycotina</taxon>
        <taxon>Agaricomycetes</taxon>
        <taxon>Russulales</taxon>
        <taxon>Russulaceae</taxon>
        <taxon>Russula</taxon>
    </lineage>
</organism>
<dbReference type="PANTHER" id="PTHR13254:SF0">
    <property type="entry name" value="GOLGIN SUBFAMILY A MEMBER 7_ERF4 DOMAIN-CONTAINING PROTEIN"/>
    <property type="match status" value="1"/>
</dbReference>
<reference evidence="9" key="1">
    <citation type="submission" date="2019-10" db="EMBL/GenBank/DDBJ databases">
        <authorList>
            <consortium name="DOE Joint Genome Institute"/>
            <person name="Kuo A."/>
            <person name="Miyauchi S."/>
            <person name="Kiss E."/>
            <person name="Drula E."/>
            <person name="Kohler A."/>
            <person name="Sanchez-Garcia M."/>
            <person name="Andreopoulos B."/>
            <person name="Barry K.W."/>
            <person name="Bonito G."/>
            <person name="Buee M."/>
            <person name="Carver A."/>
            <person name="Chen C."/>
            <person name="Cichocki N."/>
            <person name="Clum A."/>
            <person name="Culley D."/>
            <person name="Crous P.W."/>
            <person name="Fauchery L."/>
            <person name="Girlanda M."/>
            <person name="Hayes R."/>
            <person name="Keri Z."/>
            <person name="LaButti K."/>
            <person name="Lipzen A."/>
            <person name="Lombard V."/>
            <person name="Magnuson J."/>
            <person name="Maillard F."/>
            <person name="Morin E."/>
            <person name="Murat C."/>
            <person name="Nolan M."/>
            <person name="Ohm R."/>
            <person name="Pangilinan J."/>
            <person name="Pereira M."/>
            <person name="Perotto S."/>
            <person name="Peter M."/>
            <person name="Riley R."/>
            <person name="Sitrit Y."/>
            <person name="Stielow B."/>
            <person name="Szollosi G."/>
            <person name="Zifcakova L."/>
            <person name="Stursova M."/>
            <person name="Spatafora J.W."/>
            <person name="Tedersoo L."/>
            <person name="Vaario L.-M."/>
            <person name="Yamada A."/>
            <person name="Yan M."/>
            <person name="Wang P."/>
            <person name="Xu J."/>
            <person name="Bruns T."/>
            <person name="Baldrian P."/>
            <person name="Vilgalys R."/>
            <person name="Henrissat B."/>
            <person name="Grigoriev I.V."/>
            <person name="Hibbett D."/>
            <person name="Nagy L.G."/>
            <person name="Martin F.M."/>
        </authorList>
    </citation>
    <scope>NUCLEOTIDE SEQUENCE</scope>
    <source>
        <strain evidence="9">Prilba</strain>
    </source>
</reference>
<evidence type="ECO:0000259" key="8">
    <source>
        <dbReference type="Pfam" id="PF10256"/>
    </source>
</evidence>
<comment type="subunit">
    <text evidence="3">Interacts with ERF2.</text>
</comment>
<dbReference type="EMBL" id="WHVB01000007">
    <property type="protein sequence ID" value="KAF8480902.1"/>
    <property type="molecule type" value="Genomic_DNA"/>
</dbReference>
<dbReference type="AlphaFoldDB" id="A0A9P5MXA4"/>
<evidence type="ECO:0000313" key="9">
    <source>
        <dbReference type="EMBL" id="KAF8480902.1"/>
    </source>
</evidence>
<evidence type="ECO:0000256" key="4">
    <source>
        <dbReference type="ARBA" id="ARBA00018463"/>
    </source>
</evidence>
<protein>
    <recommendedName>
        <fullName evidence="4">Ras modification protein ERF4</fullName>
    </recommendedName>
</protein>
<keyword evidence="5" id="KW-0256">Endoplasmic reticulum</keyword>
<feature type="coiled-coil region" evidence="7">
    <location>
        <begin position="103"/>
        <end position="130"/>
    </location>
</feature>
<reference evidence="9" key="2">
    <citation type="journal article" date="2020" name="Nat. Commun.">
        <title>Large-scale genome sequencing of mycorrhizal fungi provides insights into the early evolution of symbiotic traits.</title>
        <authorList>
            <person name="Miyauchi S."/>
            <person name="Kiss E."/>
            <person name="Kuo A."/>
            <person name="Drula E."/>
            <person name="Kohler A."/>
            <person name="Sanchez-Garcia M."/>
            <person name="Morin E."/>
            <person name="Andreopoulos B."/>
            <person name="Barry K.W."/>
            <person name="Bonito G."/>
            <person name="Buee M."/>
            <person name="Carver A."/>
            <person name="Chen C."/>
            <person name="Cichocki N."/>
            <person name="Clum A."/>
            <person name="Culley D."/>
            <person name="Crous P.W."/>
            <person name="Fauchery L."/>
            <person name="Girlanda M."/>
            <person name="Hayes R.D."/>
            <person name="Keri Z."/>
            <person name="LaButti K."/>
            <person name="Lipzen A."/>
            <person name="Lombard V."/>
            <person name="Magnuson J."/>
            <person name="Maillard F."/>
            <person name="Murat C."/>
            <person name="Nolan M."/>
            <person name="Ohm R.A."/>
            <person name="Pangilinan J."/>
            <person name="Pereira M.F."/>
            <person name="Perotto S."/>
            <person name="Peter M."/>
            <person name="Pfister S."/>
            <person name="Riley R."/>
            <person name="Sitrit Y."/>
            <person name="Stielow J.B."/>
            <person name="Szollosi G."/>
            <person name="Zifcakova L."/>
            <person name="Stursova M."/>
            <person name="Spatafora J.W."/>
            <person name="Tedersoo L."/>
            <person name="Vaario L.M."/>
            <person name="Yamada A."/>
            <person name="Yan M."/>
            <person name="Wang P."/>
            <person name="Xu J."/>
            <person name="Bruns T."/>
            <person name="Baldrian P."/>
            <person name="Vilgalys R."/>
            <person name="Dunand C."/>
            <person name="Henrissat B."/>
            <person name="Grigoriev I.V."/>
            <person name="Hibbett D."/>
            <person name="Nagy L.G."/>
            <person name="Martin F.M."/>
        </authorList>
    </citation>
    <scope>NUCLEOTIDE SEQUENCE</scope>
    <source>
        <strain evidence="9">Prilba</strain>
    </source>
</reference>
<evidence type="ECO:0000256" key="7">
    <source>
        <dbReference type="SAM" id="Coils"/>
    </source>
</evidence>
<feature type="domain" description="Golgin subfamily A member 7/ERF4" evidence="8">
    <location>
        <begin position="32"/>
        <end position="143"/>
    </location>
</feature>
<dbReference type="OrthoDB" id="2190159at2759"/>
<accession>A0A9P5MXA4</accession>
<dbReference type="PANTHER" id="PTHR13254">
    <property type="entry name" value="GOLGI AUTOANTIGEN, GOLGIN SUBFAMILY A, 7"/>
    <property type="match status" value="1"/>
</dbReference>
<dbReference type="Pfam" id="PF10256">
    <property type="entry name" value="Erf4"/>
    <property type="match status" value="1"/>
</dbReference>
<evidence type="ECO:0000256" key="6">
    <source>
        <dbReference type="ARBA" id="ARBA00023136"/>
    </source>
</evidence>
<evidence type="ECO:0000313" key="10">
    <source>
        <dbReference type="Proteomes" id="UP000759537"/>
    </source>
</evidence>
<comment type="subcellular location">
    <subcellularLocation>
        <location evidence="1">Endoplasmic reticulum membrane</location>
        <topology evidence="1">Peripheral membrane protein</topology>
    </subcellularLocation>
</comment>
<sequence length="145" mass="16739">VPVSSYRFGPAHDSAYSGPPMGRIGVHHPREIVRVERDYTGGEIVQFSSAFPMELEGRITPRQFMESINAINEILISAYGLWHSVFDNCVEIFSLQLSRVLISTHYEREMKRLERHMDDLNRQLFNLAGLNMLWPRKVGFLFVSL</sequence>
<dbReference type="GO" id="GO:0005789">
    <property type="term" value="C:endoplasmic reticulum membrane"/>
    <property type="evidence" value="ECO:0007669"/>
    <property type="project" value="UniProtKB-SubCell"/>
</dbReference>
<keyword evidence="6" id="KW-0472">Membrane</keyword>
<dbReference type="InterPro" id="IPR019383">
    <property type="entry name" value="Golgin_A_7/ERF4"/>
</dbReference>
<keyword evidence="10" id="KW-1185">Reference proteome</keyword>
<dbReference type="GO" id="GO:0006612">
    <property type="term" value="P:protein targeting to membrane"/>
    <property type="evidence" value="ECO:0007669"/>
    <property type="project" value="TreeGrafter"/>
</dbReference>
<feature type="non-terminal residue" evidence="9">
    <location>
        <position position="1"/>
    </location>
</feature>